<accession>A0A382FVK4</accession>
<feature type="non-terminal residue" evidence="2">
    <location>
        <position position="1"/>
    </location>
</feature>
<feature type="domain" description="SCP" evidence="1">
    <location>
        <begin position="47"/>
        <end position="93"/>
    </location>
</feature>
<dbReference type="InterPro" id="IPR035940">
    <property type="entry name" value="CAP_sf"/>
</dbReference>
<protein>
    <recommendedName>
        <fullName evidence="1">SCP domain-containing protein</fullName>
    </recommendedName>
</protein>
<dbReference type="Pfam" id="PF00188">
    <property type="entry name" value="CAP"/>
    <property type="match status" value="1"/>
</dbReference>
<dbReference type="EMBL" id="UINC01051914">
    <property type="protein sequence ID" value="SVB66632.1"/>
    <property type="molecule type" value="Genomic_DNA"/>
</dbReference>
<dbReference type="SUPFAM" id="SSF55797">
    <property type="entry name" value="PR-1-like"/>
    <property type="match status" value="1"/>
</dbReference>
<dbReference type="InterPro" id="IPR014044">
    <property type="entry name" value="CAP_dom"/>
</dbReference>
<evidence type="ECO:0000259" key="1">
    <source>
        <dbReference type="Pfam" id="PF00188"/>
    </source>
</evidence>
<gene>
    <name evidence="2" type="ORF">METZ01_LOCUS219486</name>
</gene>
<feature type="non-terminal residue" evidence="2">
    <location>
        <position position="113"/>
    </location>
</feature>
<name>A0A382FVK4_9ZZZZ</name>
<proteinExistence type="predicted"/>
<dbReference type="AlphaFoldDB" id="A0A382FVK4"/>
<organism evidence="2">
    <name type="scientific">marine metagenome</name>
    <dbReference type="NCBI Taxonomy" id="408172"/>
    <lineage>
        <taxon>unclassified sequences</taxon>
        <taxon>metagenomes</taxon>
        <taxon>ecological metagenomes</taxon>
    </lineage>
</organism>
<evidence type="ECO:0000313" key="2">
    <source>
        <dbReference type="EMBL" id="SVB66632.1"/>
    </source>
</evidence>
<reference evidence="2" key="1">
    <citation type="submission" date="2018-05" db="EMBL/GenBank/DDBJ databases">
        <authorList>
            <person name="Lanie J.A."/>
            <person name="Ng W.-L."/>
            <person name="Kazmierczak K.M."/>
            <person name="Andrzejewski T.M."/>
            <person name="Davidsen T.M."/>
            <person name="Wayne K.J."/>
            <person name="Tettelin H."/>
            <person name="Glass J.I."/>
            <person name="Rusch D."/>
            <person name="Podicherti R."/>
            <person name="Tsui H.-C.T."/>
            <person name="Winkler M.E."/>
        </authorList>
    </citation>
    <scope>NUCLEOTIDE SEQUENCE</scope>
</reference>
<sequence length="113" mass="12775">VNFCSVALLLMAFGCAGPRDTTKEVEVRIQPNENRIELEELVQSIFSKVNEHRAGKNLPRLILNEEINLIARRHSASMAQGVIEFSHHGTHSRFRRIGKYVGGMHKAENLARI</sequence>
<dbReference type="Gene3D" id="3.40.33.10">
    <property type="entry name" value="CAP"/>
    <property type="match status" value="1"/>
</dbReference>